<evidence type="ECO:0000313" key="2">
    <source>
        <dbReference type="Proteomes" id="UP000696931"/>
    </source>
</evidence>
<dbReference type="AlphaFoldDB" id="A0A933SFG7"/>
<name>A0A933SFG7_UNCEI</name>
<dbReference type="Proteomes" id="UP000696931">
    <property type="component" value="Unassembled WGS sequence"/>
</dbReference>
<reference evidence="1" key="1">
    <citation type="submission" date="2020-07" db="EMBL/GenBank/DDBJ databases">
        <title>Huge and variable diversity of episymbiotic CPR bacteria and DPANN archaea in groundwater ecosystems.</title>
        <authorList>
            <person name="He C.Y."/>
            <person name="Keren R."/>
            <person name="Whittaker M."/>
            <person name="Farag I.F."/>
            <person name="Doudna J."/>
            <person name="Cate J.H.D."/>
            <person name="Banfield J.F."/>
        </authorList>
    </citation>
    <scope>NUCLEOTIDE SEQUENCE</scope>
    <source>
        <strain evidence="1">NC_groundwater_1813_Pr3_B-0.1um_71_17</strain>
    </source>
</reference>
<gene>
    <name evidence="1" type="ORF">HZA61_12650</name>
</gene>
<sequence length="114" mass="12293">MNDTEWTKEFPAAITVCDAGGIILQMNDRSAVTNAAEGGLALIGTNVLDCHPEHVKAQLAGMLASGKKNVYTIEKQGVKKLIFQSPWYQGGAYAGFVELSLEIPFELPHFVRGG</sequence>
<protein>
    <submittedName>
        <fullName evidence="1">Diguanylate cyclase</fullName>
    </submittedName>
</protein>
<dbReference type="EMBL" id="JACRIW010000090">
    <property type="protein sequence ID" value="MBI5170330.1"/>
    <property type="molecule type" value="Genomic_DNA"/>
</dbReference>
<evidence type="ECO:0000313" key="1">
    <source>
        <dbReference type="EMBL" id="MBI5170330.1"/>
    </source>
</evidence>
<dbReference type="Gene3D" id="3.30.450.20">
    <property type="entry name" value="PAS domain"/>
    <property type="match status" value="1"/>
</dbReference>
<accession>A0A933SFG7</accession>
<comment type="caution">
    <text evidence="1">The sequence shown here is derived from an EMBL/GenBank/DDBJ whole genome shotgun (WGS) entry which is preliminary data.</text>
</comment>
<proteinExistence type="predicted"/>
<organism evidence="1 2">
    <name type="scientific">Eiseniibacteriota bacterium</name>
    <dbReference type="NCBI Taxonomy" id="2212470"/>
    <lineage>
        <taxon>Bacteria</taxon>
        <taxon>Candidatus Eiseniibacteriota</taxon>
    </lineage>
</organism>